<dbReference type="PANTHER" id="PTHR31636">
    <property type="entry name" value="OSJNBA0084A10.13 PROTEIN-RELATED"/>
    <property type="match status" value="1"/>
</dbReference>
<evidence type="ECO:0000256" key="2">
    <source>
        <dbReference type="ARBA" id="ARBA00023015"/>
    </source>
</evidence>
<dbReference type="PROSITE" id="PS50985">
    <property type="entry name" value="GRAS"/>
    <property type="match status" value="1"/>
</dbReference>
<keyword evidence="2" id="KW-0805">Transcription regulation</keyword>
<proteinExistence type="inferred from homology"/>
<dbReference type="InterPro" id="IPR005202">
    <property type="entry name" value="TF_GRAS"/>
</dbReference>
<evidence type="ECO:0000313" key="7">
    <source>
        <dbReference type="Proteomes" id="UP001497516"/>
    </source>
</evidence>
<evidence type="ECO:0000313" key="6">
    <source>
        <dbReference type="EMBL" id="CAL1378659.1"/>
    </source>
</evidence>
<dbReference type="Pfam" id="PF03514">
    <property type="entry name" value="GRAS"/>
    <property type="match status" value="1"/>
</dbReference>
<name>A0AAV2DYV9_9ROSI</name>
<reference evidence="6 7" key="1">
    <citation type="submission" date="2024-04" db="EMBL/GenBank/DDBJ databases">
        <authorList>
            <person name="Fracassetti M."/>
        </authorList>
    </citation>
    <scope>NUCLEOTIDE SEQUENCE [LARGE SCALE GENOMIC DNA]</scope>
</reference>
<keyword evidence="4" id="KW-0539">Nucleus</keyword>
<dbReference type="GO" id="GO:0005634">
    <property type="term" value="C:nucleus"/>
    <property type="evidence" value="ECO:0007669"/>
    <property type="project" value="UniProtKB-SubCell"/>
</dbReference>
<feature type="region of interest" description="SAW" evidence="5">
    <location>
        <begin position="492"/>
        <end position="565"/>
    </location>
</feature>
<protein>
    <submittedName>
        <fullName evidence="6">Uncharacterized protein</fullName>
    </submittedName>
</protein>
<gene>
    <name evidence="6" type="ORF">LTRI10_LOCUS20225</name>
</gene>
<evidence type="ECO:0000256" key="4">
    <source>
        <dbReference type="ARBA" id="ARBA00023242"/>
    </source>
</evidence>
<sequence length="565" mass="63893">MIESKPFQISVDHDAAYADYQIQLDPPPPVINHLDFSAYQAAVAVQQPQIQSNEWFDFSPNPNKIDNAAPAAFPCDAPVAVPPNIAAELDEFEALKAAEIEDVSAWLRGVDDTNKLYPSKQLADTRIGYENCGGYAAAQTTTTIFMGGQALTLPMETAEIDSQVSVTHLTKAYAEAMENKQAELAEMITGRISEKVSPTGEINDRLLYYAFQPLDKQTEYLKQESGKNFDRAMEAFYRIFPYGMVAHFAANSAILETTTQDTDVLHIIDFDIGEGVQWPSLILALAQQQREIPQISSQGFYDAVLQPQQRTTTTVRLTAINWKSEEFGHVNSRRRFEGTKRQLQDYANSFGVIMKVDEMEIQDVEREVRRSLKRGGKRCLAFNCMWGLPHMGRRRSKSRVMEFLRLAKEMSALSAYNKTGSKGILTFGNGDCSGWKMNSNDDSGGFRAFFDGYMDHYRAMLESMEWSFPIRLGEARLAMEYLFVAPYIHSSEWELSWSEMMSEGRELVRGLGFQGMRIVGECLAEARELVREGESQYGLRIEGENQNEMVLEWRGTPLLKVSAWR</sequence>
<dbReference type="Proteomes" id="UP001497516">
    <property type="component" value="Chromosome 3"/>
</dbReference>
<evidence type="ECO:0000256" key="1">
    <source>
        <dbReference type="ARBA" id="ARBA00004123"/>
    </source>
</evidence>
<organism evidence="6 7">
    <name type="scientific">Linum trigynum</name>
    <dbReference type="NCBI Taxonomy" id="586398"/>
    <lineage>
        <taxon>Eukaryota</taxon>
        <taxon>Viridiplantae</taxon>
        <taxon>Streptophyta</taxon>
        <taxon>Embryophyta</taxon>
        <taxon>Tracheophyta</taxon>
        <taxon>Spermatophyta</taxon>
        <taxon>Magnoliopsida</taxon>
        <taxon>eudicotyledons</taxon>
        <taxon>Gunneridae</taxon>
        <taxon>Pentapetalae</taxon>
        <taxon>rosids</taxon>
        <taxon>fabids</taxon>
        <taxon>Malpighiales</taxon>
        <taxon>Linaceae</taxon>
        <taxon>Linum</taxon>
    </lineage>
</organism>
<keyword evidence="3" id="KW-0804">Transcription</keyword>
<dbReference type="EMBL" id="OZ034816">
    <property type="protein sequence ID" value="CAL1378659.1"/>
    <property type="molecule type" value="Genomic_DNA"/>
</dbReference>
<feature type="region of interest" description="Leucine repeat II (LRII)" evidence="5">
    <location>
        <begin position="338"/>
        <end position="370"/>
    </location>
</feature>
<comment type="caution">
    <text evidence="5">Lacks conserved residue(s) required for the propagation of feature annotation.</text>
</comment>
<dbReference type="AlphaFoldDB" id="A0AAV2DYV9"/>
<comment type="subcellular location">
    <subcellularLocation>
        <location evidence="1">Nucleus</location>
    </subcellularLocation>
</comment>
<comment type="similarity">
    <text evidence="5">Belongs to the GRAS family.</text>
</comment>
<evidence type="ECO:0000256" key="5">
    <source>
        <dbReference type="PROSITE-ProRule" id="PRU01191"/>
    </source>
</evidence>
<feature type="short sequence motif" description="VHIID" evidence="5">
    <location>
        <begin position="265"/>
        <end position="269"/>
    </location>
</feature>
<evidence type="ECO:0000256" key="3">
    <source>
        <dbReference type="ARBA" id="ARBA00023163"/>
    </source>
</evidence>
<accession>A0AAV2DYV9</accession>
<keyword evidence="7" id="KW-1185">Reference proteome</keyword>